<dbReference type="InterPro" id="IPR050624">
    <property type="entry name" value="HTH-type_Tx_Regulator"/>
</dbReference>
<reference evidence="5" key="1">
    <citation type="journal article" date="2019" name="Int. J. Syst. Evol. Microbiol.">
        <title>The Global Catalogue of Microorganisms (GCM) 10K type strain sequencing project: providing services to taxonomists for standard genome sequencing and annotation.</title>
        <authorList>
            <consortium name="The Broad Institute Genomics Platform"/>
            <consortium name="The Broad Institute Genome Sequencing Center for Infectious Disease"/>
            <person name="Wu L."/>
            <person name="Ma J."/>
        </authorList>
    </citation>
    <scope>NUCLEOTIDE SEQUENCE [LARGE SCALE GENOMIC DNA]</scope>
    <source>
        <strain evidence="5">CGMCC 1.3240</strain>
    </source>
</reference>
<dbReference type="InterPro" id="IPR009057">
    <property type="entry name" value="Homeodomain-like_sf"/>
</dbReference>
<dbReference type="Proteomes" id="UP001596047">
    <property type="component" value="Unassembled WGS sequence"/>
</dbReference>
<dbReference type="RefSeq" id="WP_379191930.1">
    <property type="nucleotide sequence ID" value="NZ_JBHSOW010000121.1"/>
</dbReference>
<dbReference type="PANTHER" id="PTHR43479:SF11">
    <property type="entry name" value="ACREF_ENVCD OPERON REPRESSOR-RELATED"/>
    <property type="match status" value="1"/>
</dbReference>
<feature type="domain" description="HTH tetR-type" evidence="3">
    <location>
        <begin position="14"/>
        <end position="74"/>
    </location>
</feature>
<proteinExistence type="predicted"/>
<organism evidence="4 5">
    <name type="scientific">Paenibacillus solisilvae</name>
    <dbReference type="NCBI Taxonomy" id="2486751"/>
    <lineage>
        <taxon>Bacteria</taxon>
        <taxon>Bacillati</taxon>
        <taxon>Bacillota</taxon>
        <taxon>Bacilli</taxon>
        <taxon>Bacillales</taxon>
        <taxon>Paenibacillaceae</taxon>
        <taxon>Paenibacillus</taxon>
    </lineage>
</organism>
<feature type="DNA-binding region" description="H-T-H motif" evidence="2">
    <location>
        <begin position="37"/>
        <end position="56"/>
    </location>
</feature>
<dbReference type="PRINTS" id="PR00455">
    <property type="entry name" value="HTHTETR"/>
</dbReference>
<dbReference type="InterPro" id="IPR001647">
    <property type="entry name" value="HTH_TetR"/>
</dbReference>
<evidence type="ECO:0000256" key="1">
    <source>
        <dbReference type="ARBA" id="ARBA00023125"/>
    </source>
</evidence>
<accession>A0ABW0W9A3</accession>
<protein>
    <submittedName>
        <fullName evidence="4">TetR/AcrR family transcriptional regulator</fullName>
    </submittedName>
</protein>
<dbReference type="Pfam" id="PF00440">
    <property type="entry name" value="TetR_N"/>
    <property type="match status" value="1"/>
</dbReference>
<evidence type="ECO:0000259" key="3">
    <source>
        <dbReference type="PROSITE" id="PS50977"/>
    </source>
</evidence>
<comment type="caution">
    <text evidence="4">The sequence shown here is derived from an EMBL/GenBank/DDBJ whole genome shotgun (WGS) entry which is preliminary data.</text>
</comment>
<keyword evidence="1 2" id="KW-0238">DNA-binding</keyword>
<dbReference type="EMBL" id="JBHSOW010000121">
    <property type="protein sequence ID" value="MFC5653276.1"/>
    <property type="molecule type" value="Genomic_DNA"/>
</dbReference>
<evidence type="ECO:0000313" key="4">
    <source>
        <dbReference type="EMBL" id="MFC5653276.1"/>
    </source>
</evidence>
<dbReference type="SUPFAM" id="SSF46689">
    <property type="entry name" value="Homeodomain-like"/>
    <property type="match status" value="1"/>
</dbReference>
<evidence type="ECO:0000256" key="2">
    <source>
        <dbReference type="PROSITE-ProRule" id="PRU00335"/>
    </source>
</evidence>
<evidence type="ECO:0000313" key="5">
    <source>
        <dbReference type="Proteomes" id="UP001596047"/>
    </source>
</evidence>
<name>A0ABW0W9A3_9BACL</name>
<keyword evidence="5" id="KW-1185">Reference proteome</keyword>
<sequence length="128" mass="14325">MKRVNDPKSDISLEERREQIIKAALIVFAKRGIGGTKMSMIASEAGISHGLSYRYFSSKEELFTVLVQKAIDQAQAAIRNVSHLSCSPKEQIRAFTQQMLDENHKHFYVDPACANVQSTAIGCKRLII</sequence>
<dbReference type="Gene3D" id="1.10.357.10">
    <property type="entry name" value="Tetracycline Repressor, domain 2"/>
    <property type="match status" value="1"/>
</dbReference>
<dbReference type="PROSITE" id="PS50977">
    <property type="entry name" value="HTH_TETR_2"/>
    <property type="match status" value="1"/>
</dbReference>
<gene>
    <name evidence="4" type="ORF">ACFPYJ_30015</name>
</gene>
<dbReference type="PANTHER" id="PTHR43479">
    <property type="entry name" value="ACREF/ENVCD OPERON REPRESSOR-RELATED"/>
    <property type="match status" value="1"/>
</dbReference>